<dbReference type="InterPro" id="IPR002563">
    <property type="entry name" value="Flavin_Rdtase-like_dom"/>
</dbReference>
<evidence type="ECO:0000256" key="1">
    <source>
        <dbReference type="ARBA" id="ARBA00038054"/>
    </source>
</evidence>
<evidence type="ECO:0000313" key="4">
    <source>
        <dbReference type="Proteomes" id="UP000580568"/>
    </source>
</evidence>
<comment type="caution">
    <text evidence="3">The sequence shown here is derived from an EMBL/GenBank/DDBJ whole genome shotgun (WGS) entry which is preliminary data.</text>
</comment>
<evidence type="ECO:0000259" key="2">
    <source>
        <dbReference type="Pfam" id="PF01613"/>
    </source>
</evidence>
<reference evidence="3 4" key="1">
    <citation type="submission" date="2020-07" db="EMBL/GenBank/DDBJ databases">
        <title>A new beta-1,3-glucan-decomposing anaerobic bacterium isolated from anoxic soil subjected to biological soil disinfestation.</title>
        <authorList>
            <person name="Ueki A."/>
            <person name="Tonouchi A."/>
        </authorList>
    </citation>
    <scope>NUCLEOTIDE SEQUENCE [LARGE SCALE GENOMIC DNA]</scope>
    <source>
        <strain evidence="3 4">TW1</strain>
    </source>
</reference>
<dbReference type="Pfam" id="PF01613">
    <property type="entry name" value="Flavin_Reduct"/>
    <property type="match status" value="1"/>
</dbReference>
<feature type="domain" description="Flavin reductase like" evidence="2">
    <location>
        <begin position="21"/>
        <end position="164"/>
    </location>
</feature>
<dbReference type="InterPro" id="IPR012349">
    <property type="entry name" value="Split_barrel_FMN-bd"/>
</dbReference>
<evidence type="ECO:0000313" key="3">
    <source>
        <dbReference type="EMBL" id="GFP75249.1"/>
    </source>
</evidence>
<dbReference type="SUPFAM" id="SSF50475">
    <property type="entry name" value="FMN-binding split barrel"/>
    <property type="match status" value="1"/>
</dbReference>
<dbReference type="GO" id="GO:0010181">
    <property type="term" value="F:FMN binding"/>
    <property type="evidence" value="ECO:0007669"/>
    <property type="project" value="InterPro"/>
</dbReference>
<dbReference type="EMBL" id="BLZR01000001">
    <property type="protein sequence ID" value="GFP75249.1"/>
    <property type="molecule type" value="Genomic_DNA"/>
</dbReference>
<sequence length="166" mass="18594">MSVDFITNLEKGMEKLHKRGAFLTVKSGEKVNTMTISWGSIGFIWGKPTLTALVRKSRFTHELIENADSFTISIPYGDEMKAALGICGTKSGRDIDKVAEAGIKFVPSNEVSSPVVDGCNMYYECKIVYKQDMDESLLSPEVKERSYAKGDYHTMYYGEIVSCYEK</sequence>
<dbReference type="GO" id="GO:0016646">
    <property type="term" value="F:oxidoreductase activity, acting on the CH-NH group of donors, NAD or NADP as acceptor"/>
    <property type="evidence" value="ECO:0007669"/>
    <property type="project" value="UniProtKB-ARBA"/>
</dbReference>
<dbReference type="PANTHER" id="PTHR43567:SF5">
    <property type="entry name" value="HYPOTHETICAL CYTOSOLIC PROTEIN"/>
    <property type="match status" value="1"/>
</dbReference>
<accession>A0A6V8SDD5</accession>
<dbReference type="PANTHER" id="PTHR43567">
    <property type="entry name" value="FLAVOREDOXIN-RELATED-RELATED"/>
    <property type="match status" value="1"/>
</dbReference>
<gene>
    <name evidence="3" type="ORF">bsdtw1_01322</name>
</gene>
<keyword evidence="4" id="KW-1185">Reference proteome</keyword>
<protein>
    <recommendedName>
        <fullName evidence="2">Flavin reductase like domain-containing protein</fullName>
    </recommendedName>
</protein>
<name>A0A6V8SDD5_9CLOT</name>
<organism evidence="3 4">
    <name type="scientific">Clostridium fungisolvens</name>
    <dbReference type="NCBI Taxonomy" id="1604897"/>
    <lineage>
        <taxon>Bacteria</taxon>
        <taxon>Bacillati</taxon>
        <taxon>Bacillota</taxon>
        <taxon>Clostridia</taxon>
        <taxon>Eubacteriales</taxon>
        <taxon>Clostridiaceae</taxon>
        <taxon>Clostridium</taxon>
    </lineage>
</organism>
<dbReference type="Gene3D" id="2.30.110.10">
    <property type="entry name" value="Electron Transport, Fmn-binding Protein, Chain A"/>
    <property type="match status" value="1"/>
</dbReference>
<dbReference type="InterPro" id="IPR052174">
    <property type="entry name" value="Flavoredoxin"/>
</dbReference>
<comment type="similarity">
    <text evidence="1">Belongs to the flavoredoxin family.</text>
</comment>
<dbReference type="Proteomes" id="UP000580568">
    <property type="component" value="Unassembled WGS sequence"/>
</dbReference>
<dbReference type="AlphaFoldDB" id="A0A6V8SDD5"/>
<proteinExistence type="inferred from homology"/>
<dbReference type="RefSeq" id="WP_183276769.1">
    <property type="nucleotide sequence ID" value="NZ_BLZR01000001.1"/>
</dbReference>